<accession>A0A8F1MCR5</accession>
<keyword evidence="3" id="KW-1185">Reference proteome</keyword>
<proteinExistence type="predicted"/>
<name>A0A8F1MCR5_9BACT</name>
<gene>
    <name evidence="2" type="ORF">KOY48_04745</name>
</gene>
<organism evidence="2 3">
    <name type="scientific">Candidatus Minimicrobia naudis</name>
    <dbReference type="NCBI Taxonomy" id="2841263"/>
    <lineage>
        <taxon>Bacteria</taxon>
        <taxon>Candidatus Saccharimonadota</taxon>
        <taxon>Candidatus Saccharimonadota incertae sedis</taxon>
        <taxon>Candidatus Minimicrobia</taxon>
    </lineage>
</organism>
<keyword evidence="1" id="KW-0472">Membrane</keyword>
<dbReference type="EMBL" id="CP076460">
    <property type="protein sequence ID" value="QWQ32148.1"/>
    <property type="molecule type" value="Genomic_DNA"/>
</dbReference>
<keyword evidence="1" id="KW-1133">Transmembrane helix</keyword>
<sequence>MSAIPRQLPVITKPRAAACYNGVHGQAMVEVVRIVTLLVCSMVFLLHNSFYENHRYFSSGS</sequence>
<evidence type="ECO:0000313" key="2">
    <source>
        <dbReference type="EMBL" id="QWQ32148.1"/>
    </source>
</evidence>
<keyword evidence="1" id="KW-0812">Transmembrane</keyword>
<evidence type="ECO:0000256" key="1">
    <source>
        <dbReference type="SAM" id="Phobius"/>
    </source>
</evidence>
<protein>
    <submittedName>
        <fullName evidence="2">Uncharacterized protein</fullName>
    </submittedName>
</protein>
<evidence type="ECO:0000313" key="3">
    <source>
        <dbReference type="Proteomes" id="UP000679129"/>
    </source>
</evidence>
<dbReference type="KEGG" id="mnd:KOY48_04745"/>
<reference evidence="2" key="1">
    <citation type="submission" date="2021-06" db="EMBL/GenBank/DDBJ databases">
        <title>An adapted protocol for Saccharibacteria cultivation: two new species join this phylum of Candidate Phyla Radiations.</title>
        <authorList>
            <person name="Ibrahim A."/>
            <person name="Maatouk M."/>
            <person name="Zgheib R."/>
            <person name="Haddad G."/>
            <person name="Bou Khalil J."/>
            <person name="Raoult D."/>
            <person name="Bittar F."/>
        </authorList>
    </citation>
    <scope>NUCLEOTIDE SEQUENCE</scope>
    <source>
        <strain evidence="2">IHU1</strain>
    </source>
</reference>
<dbReference type="Proteomes" id="UP000679129">
    <property type="component" value="Chromosome"/>
</dbReference>
<dbReference type="AlphaFoldDB" id="A0A8F1MCR5"/>
<feature type="transmembrane region" description="Helical" evidence="1">
    <location>
        <begin position="31"/>
        <end position="51"/>
    </location>
</feature>